<dbReference type="Pfam" id="PF04833">
    <property type="entry name" value="COBRA"/>
    <property type="match status" value="1"/>
</dbReference>
<evidence type="ECO:0000313" key="8">
    <source>
        <dbReference type="EMBL" id="KAK0584698.1"/>
    </source>
</evidence>
<dbReference type="GO" id="GO:0052324">
    <property type="term" value="P:plant-type cell wall cellulose biosynthetic process"/>
    <property type="evidence" value="ECO:0007669"/>
    <property type="project" value="TreeGrafter"/>
</dbReference>
<comment type="subcellular location">
    <subcellularLocation>
        <location evidence="1">Cell membrane</location>
        <topology evidence="1">Lipid-anchor</topology>
        <topology evidence="1">GPI-anchor</topology>
    </subcellularLocation>
</comment>
<reference evidence="8" key="1">
    <citation type="journal article" date="2022" name="Plant J.">
        <title>Strategies of tolerance reflected in two North American maple genomes.</title>
        <authorList>
            <person name="McEvoy S.L."/>
            <person name="Sezen U.U."/>
            <person name="Trouern-Trend A."/>
            <person name="McMahon S.M."/>
            <person name="Schaberg P.G."/>
            <person name="Yang J."/>
            <person name="Wegrzyn J.L."/>
            <person name="Swenson N.G."/>
        </authorList>
    </citation>
    <scope>NUCLEOTIDE SEQUENCE</scope>
    <source>
        <strain evidence="8">NS2018</strain>
    </source>
</reference>
<dbReference type="InterPro" id="IPR015943">
    <property type="entry name" value="WD40/YVTN_repeat-like_dom_sf"/>
</dbReference>
<dbReference type="EMBL" id="JAUESC010000383">
    <property type="protein sequence ID" value="KAK0584698.1"/>
    <property type="molecule type" value="Genomic_DNA"/>
</dbReference>
<gene>
    <name evidence="8" type="ORF">LWI29_017370</name>
</gene>
<sequence>MKLQRTGKDISATPSIFNGTLYFPSWNGQIYAVKASDGSLVWKKNLQNLTGFSPTPGLVANVNRTVSRSTPTVVVDDHHDYDLLIIGVYGPAFVVAVKRSTVELVWSTQLDHNPASVTVSIFNFQSYRHVDEPGWRVSWAWSADEVIWSMVGAEATEQGNCSAFKARVPLPHCCEKRPVIVDLLPGAPYNQQTKNCCKGGVLTSMTQDPSKSASTFQMNVGGVVNYTGFAMPINFSLGVPGYTCGDPFEVPPSRYGETPSLLQQKHDPNEEPPQAVICSEHMCPIRVHWHVKQSYKEYWRVKITVTNLNVMRNYSQWNMVVLHPNLQSVTQVFSFNYKPLNQYDGYINDTGMLWGIQYYNDMLLQAGESGNVQTEILFRKDEGTFTFGQGWAFPRRIMFNGDECVMPPPDQYPTLPNTAHHSASTPTFITILFSSLFLKLVL</sequence>
<dbReference type="PANTHER" id="PTHR31673">
    <property type="entry name" value="PROTEIN COBRA"/>
    <property type="match status" value="1"/>
</dbReference>
<keyword evidence="4" id="KW-0732">Signal</keyword>
<proteinExistence type="inferred from homology"/>
<dbReference type="InterPro" id="IPR006918">
    <property type="entry name" value="COBRA_pln"/>
</dbReference>
<evidence type="ECO:0000256" key="6">
    <source>
        <dbReference type="ARBA" id="ARBA00023288"/>
    </source>
</evidence>
<dbReference type="SUPFAM" id="SSF50998">
    <property type="entry name" value="Quinoprotein alcohol dehydrogenase-like"/>
    <property type="match status" value="1"/>
</dbReference>
<feature type="domain" description="COBRA C-terminal" evidence="7">
    <location>
        <begin position="265"/>
        <end position="413"/>
    </location>
</feature>
<dbReference type="GO" id="GO:0010215">
    <property type="term" value="P:cellulose microfibril organization"/>
    <property type="evidence" value="ECO:0007669"/>
    <property type="project" value="InterPro"/>
</dbReference>
<dbReference type="GO" id="GO:0005886">
    <property type="term" value="C:plasma membrane"/>
    <property type="evidence" value="ECO:0007669"/>
    <property type="project" value="UniProtKB-SubCell"/>
</dbReference>
<dbReference type="SMART" id="SM00564">
    <property type="entry name" value="PQQ"/>
    <property type="match status" value="1"/>
</dbReference>
<dbReference type="AlphaFoldDB" id="A0AA39VNM6"/>
<dbReference type="PANTHER" id="PTHR31673:SF30">
    <property type="entry name" value="COBRA-LIKE PROTEIN 6"/>
    <property type="match status" value="1"/>
</dbReference>
<dbReference type="Gene3D" id="2.130.10.10">
    <property type="entry name" value="YVTN repeat-like/Quinoprotein amine dehydrogenase"/>
    <property type="match status" value="1"/>
</dbReference>
<evidence type="ECO:0000313" key="9">
    <source>
        <dbReference type="Proteomes" id="UP001168877"/>
    </source>
</evidence>
<dbReference type="InterPro" id="IPR018391">
    <property type="entry name" value="PQQ_b-propeller_rpt"/>
</dbReference>
<evidence type="ECO:0000256" key="5">
    <source>
        <dbReference type="ARBA" id="ARBA00023180"/>
    </source>
</evidence>
<comment type="caution">
    <text evidence="8">The sequence shown here is derived from an EMBL/GenBank/DDBJ whole genome shotgun (WGS) entry which is preliminary data.</text>
</comment>
<name>A0AA39VNM6_ACESA</name>
<evidence type="ECO:0000259" key="7">
    <source>
        <dbReference type="Pfam" id="PF25079"/>
    </source>
</evidence>
<protein>
    <recommendedName>
        <fullName evidence="7">COBRA C-terminal domain-containing protein</fullName>
    </recommendedName>
</protein>
<keyword evidence="6" id="KW-0449">Lipoprotein</keyword>
<evidence type="ECO:0000256" key="3">
    <source>
        <dbReference type="ARBA" id="ARBA00022622"/>
    </source>
</evidence>
<dbReference type="InterPro" id="IPR056900">
    <property type="entry name" value="COB_C"/>
</dbReference>
<keyword evidence="5" id="KW-0325">Glycoprotein</keyword>
<evidence type="ECO:0000256" key="1">
    <source>
        <dbReference type="ARBA" id="ARBA00004609"/>
    </source>
</evidence>
<accession>A0AA39VNM6</accession>
<dbReference type="Pfam" id="PF25079">
    <property type="entry name" value="COB_C"/>
    <property type="match status" value="1"/>
</dbReference>
<keyword evidence="3" id="KW-0472">Membrane</keyword>
<keyword evidence="3" id="KW-0336">GPI-anchor</keyword>
<dbReference type="InterPro" id="IPR011047">
    <property type="entry name" value="Quinoprotein_ADH-like_sf"/>
</dbReference>
<evidence type="ECO:0000256" key="4">
    <source>
        <dbReference type="ARBA" id="ARBA00022729"/>
    </source>
</evidence>
<comment type="similarity">
    <text evidence="2">Belongs to the COBRA family.</text>
</comment>
<reference evidence="8" key="2">
    <citation type="submission" date="2023-06" db="EMBL/GenBank/DDBJ databases">
        <authorList>
            <person name="Swenson N.G."/>
            <person name="Wegrzyn J.L."/>
            <person name="Mcevoy S.L."/>
        </authorList>
    </citation>
    <scope>NUCLEOTIDE SEQUENCE</scope>
    <source>
        <strain evidence="8">NS2018</strain>
        <tissue evidence="8">Leaf</tissue>
    </source>
</reference>
<dbReference type="Proteomes" id="UP001168877">
    <property type="component" value="Unassembled WGS sequence"/>
</dbReference>
<evidence type="ECO:0000256" key="2">
    <source>
        <dbReference type="ARBA" id="ARBA00005507"/>
    </source>
</evidence>
<keyword evidence="9" id="KW-1185">Reference proteome</keyword>
<dbReference type="GO" id="GO:0098552">
    <property type="term" value="C:side of membrane"/>
    <property type="evidence" value="ECO:0007669"/>
    <property type="project" value="UniProtKB-KW"/>
</dbReference>
<organism evidence="8 9">
    <name type="scientific">Acer saccharum</name>
    <name type="common">Sugar maple</name>
    <dbReference type="NCBI Taxonomy" id="4024"/>
    <lineage>
        <taxon>Eukaryota</taxon>
        <taxon>Viridiplantae</taxon>
        <taxon>Streptophyta</taxon>
        <taxon>Embryophyta</taxon>
        <taxon>Tracheophyta</taxon>
        <taxon>Spermatophyta</taxon>
        <taxon>Magnoliopsida</taxon>
        <taxon>eudicotyledons</taxon>
        <taxon>Gunneridae</taxon>
        <taxon>Pentapetalae</taxon>
        <taxon>rosids</taxon>
        <taxon>malvids</taxon>
        <taxon>Sapindales</taxon>
        <taxon>Sapindaceae</taxon>
        <taxon>Hippocastanoideae</taxon>
        <taxon>Acereae</taxon>
        <taxon>Acer</taxon>
    </lineage>
</organism>